<organism evidence="2 3">
    <name type="scientific">Dulcicalothrix desertica PCC 7102</name>
    <dbReference type="NCBI Taxonomy" id="232991"/>
    <lineage>
        <taxon>Bacteria</taxon>
        <taxon>Bacillati</taxon>
        <taxon>Cyanobacteriota</taxon>
        <taxon>Cyanophyceae</taxon>
        <taxon>Nostocales</taxon>
        <taxon>Calotrichaceae</taxon>
        <taxon>Dulcicalothrix</taxon>
    </lineage>
</organism>
<dbReference type="PROSITE" id="PS50164">
    <property type="entry name" value="GIY_YIG"/>
    <property type="match status" value="1"/>
</dbReference>
<gene>
    <name evidence="2" type="ORF">DSM106972_095460</name>
</gene>
<reference evidence="2" key="1">
    <citation type="submission" date="2018-12" db="EMBL/GenBank/DDBJ databases">
        <authorList>
            <person name="Will S."/>
            <person name="Neumann-Schaal M."/>
            <person name="Henke P."/>
        </authorList>
    </citation>
    <scope>NUCLEOTIDE SEQUENCE</scope>
    <source>
        <strain evidence="2">PCC 7102</strain>
    </source>
</reference>
<reference evidence="2" key="2">
    <citation type="journal article" date="2019" name="Genome Biol. Evol.">
        <title>Day and night: Metabolic profiles and evolutionary relationships of six axenic non-marine cyanobacteria.</title>
        <authorList>
            <person name="Will S.E."/>
            <person name="Henke P."/>
            <person name="Boedeker C."/>
            <person name="Huang S."/>
            <person name="Brinkmann H."/>
            <person name="Rohde M."/>
            <person name="Jarek M."/>
            <person name="Friedl T."/>
            <person name="Seufert S."/>
            <person name="Schumacher M."/>
            <person name="Overmann J."/>
            <person name="Neumann-Schaal M."/>
            <person name="Petersen J."/>
        </authorList>
    </citation>
    <scope>NUCLEOTIDE SEQUENCE [LARGE SCALE GENOMIC DNA]</scope>
    <source>
        <strain evidence="2">PCC 7102</strain>
    </source>
</reference>
<dbReference type="Proteomes" id="UP000271624">
    <property type="component" value="Unassembled WGS sequence"/>
</dbReference>
<comment type="caution">
    <text evidence="2">The sequence shown here is derived from an EMBL/GenBank/DDBJ whole genome shotgun (WGS) entry which is preliminary data.</text>
</comment>
<dbReference type="PROSITE" id="PS50896">
    <property type="entry name" value="LISH"/>
    <property type="match status" value="1"/>
</dbReference>
<dbReference type="SUPFAM" id="SSF82771">
    <property type="entry name" value="GIY-YIG endonuclease"/>
    <property type="match status" value="1"/>
</dbReference>
<dbReference type="EMBL" id="RSCL01000055">
    <property type="protein sequence ID" value="RUS93787.1"/>
    <property type="molecule type" value="Genomic_DNA"/>
</dbReference>
<protein>
    <recommendedName>
        <fullName evidence="1">GIY-YIG domain-containing protein</fullName>
    </recommendedName>
</protein>
<evidence type="ECO:0000313" key="2">
    <source>
        <dbReference type="EMBL" id="RUS93787.1"/>
    </source>
</evidence>
<evidence type="ECO:0000259" key="1">
    <source>
        <dbReference type="PROSITE" id="PS50164"/>
    </source>
</evidence>
<proteinExistence type="predicted"/>
<sequence length="222" mass="25554">MRPVIYFCIKGDTVLYIGQSQNLYYRWRGHHRYCQLVKEKNVAVHWLECVDGHKRIKMEKIFIKRYKPPLNVSPIYLKVVLKTGNKVCRERQVFHNNQNRHSVNKHQQLFAQMLIRFDISARDLAAASNISEVMLSRFRCGKADLGTAKFLALIAVIPEPAKNWYLSELHGTKSTTSLRLTFESAPVEEQADVLRLVADMLVSNNHKSTSDCFITESGTEVS</sequence>
<dbReference type="InterPro" id="IPR000305">
    <property type="entry name" value="GIY-YIG_endonuc"/>
</dbReference>
<keyword evidence="3" id="KW-1185">Reference proteome</keyword>
<dbReference type="AlphaFoldDB" id="A0A3S5K2U3"/>
<dbReference type="InterPro" id="IPR035901">
    <property type="entry name" value="GIY-YIG_endonuc_sf"/>
</dbReference>
<dbReference type="CDD" id="cd00719">
    <property type="entry name" value="GIY-YIG_SF"/>
    <property type="match status" value="1"/>
</dbReference>
<dbReference type="InterPro" id="IPR006594">
    <property type="entry name" value="LisH"/>
</dbReference>
<evidence type="ECO:0000313" key="3">
    <source>
        <dbReference type="Proteomes" id="UP000271624"/>
    </source>
</evidence>
<feature type="domain" description="GIY-YIG" evidence="1">
    <location>
        <begin position="1"/>
        <end position="72"/>
    </location>
</feature>
<name>A0A3S5K2U3_9CYAN</name>
<dbReference type="SMART" id="SM00465">
    <property type="entry name" value="GIYc"/>
    <property type="match status" value="1"/>
</dbReference>
<accession>A0A3S5K2U3</accession>